<evidence type="ECO:0000256" key="2">
    <source>
        <dbReference type="ARBA" id="ARBA00022525"/>
    </source>
</evidence>
<proteinExistence type="predicted"/>
<dbReference type="GO" id="GO:0005509">
    <property type="term" value="F:calcium ion binding"/>
    <property type="evidence" value="ECO:0007669"/>
    <property type="project" value="InterPro"/>
</dbReference>
<dbReference type="InterPro" id="IPR001343">
    <property type="entry name" value="Hemolysn_Ca-bd"/>
</dbReference>
<dbReference type="PRINTS" id="PR00313">
    <property type="entry name" value="CABNDNGRPT"/>
</dbReference>
<dbReference type="PROSITE" id="PS00330">
    <property type="entry name" value="HEMOLYSIN_CALCIUM"/>
    <property type="match status" value="2"/>
</dbReference>
<dbReference type="EMBL" id="FWFP01000014">
    <property type="protein sequence ID" value="SLN73700.1"/>
    <property type="molecule type" value="Genomic_DNA"/>
</dbReference>
<reference evidence="4" key="1">
    <citation type="submission" date="2017-03" db="EMBL/GenBank/DDBJ databases">
        <authorList>
            <person name="Rodrigo-Torres L."/>
            <person name="Arahal R.D."/>
            <person name="Lucena T."/>
        </authorList>
    </citation>
    <scope>NUCLEOTIDE SEQUENCE [LARGE SCALE GENOMIC DNA]</scope>
    <source>
        <strain evidence="4">CECT 8411</strain>
    </source>
</reference>
<dbReference type="Proteomes" id="UP000193778">
    <property type="component" value="Unassembled WGS sequence"/>
</dbReference>
<dbReference type="Pfam" id="PF00353">
    <property type="entry name" value="HemolysinCabind"/>
    <property type="match status" value="6"/>
</dbReference>
<dbReference type="GO" id="GO:0005576">
    <property type="term" value="C:extracellular region"/>
    <property type="evidence" value="ECO:0007669"/>
    <property type="project" value="UniProtKB-SubCell"/>
</dbReference>
<sequence>MYYLSEQQVEQLRAAISNEDAANPYADMYDLISGFLQSPDDFETAAEGNVQAWFGAAGQANRGTGGASDLIRTYTQTQLEIRTGQSISNVEGVLQQASDEIAQAVLRDIELSETPINGKNYYAIPSVQRIGEQDALASLDALSSYSNDLAVWSGNILFLGLGVGEFWYDNILETKGDTYDLLAAIKSSVAGGLDSLLSGTAGNLISLQWKQGVDGIVEAAQVTNAGISAANDFWREAYGGLAGSSLTTLGRLTAELLVGSTVADLDLIESTEGDTIVHAGAGNDLIYGWTGNDLIDGGVGDDEVSFVPLTHTDIELVATIQHVNSEADFSAVVDTGDGDQTIVFNVESLTLGQNDDTLVISDLSDVATSLDSVHGSEEDTLGDTIDLSPAIATGADVSLADETVSLKNDAKVLEVIDFENVIGTNQDDTITGDGQNNILKGNGGADELRGGGGNDTLHIDAEDTVVDGGEGRDIAIVEGEDGVTLNLDDTDIEIAVGGDGDDTFYLSDGQMAAGGKGIDTFYVQEGGTGPAIIFGGDEKDIITGASRIATVEVEGLTEENFSTFNLDLIDADIDWSQFDAVILNPGSEDRYFWGQGDTDPIKIRDEQLEIEARQYFLQDAYDEALYFLIPDKIFDYYDYNSITQTNTSNVPTRPAKEVSTVSATFLGTSVEEIQTSHSVNYSYRHFALDDNGDPIIPDFIDPSDLNDADLVASYEYRFGDATPDESVPAIIYFWLPGSSAREIFSSSQVDWFVAGGEFIGETLESNGSITAIMPDVVPPEPPEQIAENTELNIEPGSGSKSFTGFQPTSSVIVVSGVVVDPGSPPSGVTISQQNSSVVIAYGNNETITLQDVSLADWQTAASTQVLGTDAADTLSGTVEGEILAGGSGDDEIEAGGGNDTVLGGSGNDVIRAESGNDTIVYNSGDDVVHGHQSNRGQDTLDLSKYSSDQVSLSSSGDSVIIETPDGTITLTYQHYHDIGSDKTNVETIVFSDGTLDEVGIRDRALSDQSTDGDDTIVGTKYGETIIDGSGSDTFYASHGDDTIIYHSGDDRITNRNDGFDTLDLSKYQADEIQFASDGSNLIITTPDGQIKVDSQFSRELGSVHLNIDKVVFSDGELDEAAILNKAMTDQSTSGDDTINGTRFDDVLTDGAGNDTFILSYGDDTIIYHSGDDLIAGQHNRGNDTLDLSKYSADQVTFSKDSRYTLIDTPDGQIKLDYQNLYDVGDIKTNIENILFSDGFLDELGIRYRAINDTASSGGEVLVGTKFADTLVGGFGDDVLTGGHGHDQFVFKTGEGDDRVTDFEDGVDLLRLEGTGLTYEDLVITDSADGAVVDMAGQGTITLTGLNPALLSENDFQFV</sequence>
<evidence type="ECO:0000256" key="1">
    <source>
        <dbReference type="ARBA" id="ARBA00004613"/>
    </source>
</evidence>
<dbReference type="RefSeq" id="WP_085824362.1">
    <property type="nucleotide sequence ID" value="NZ_FWFP01000014.1"/>
</dbReference>
<dbReference type="OrthoDB" id="8479154at2"/>
<dbReference type="Gene3D" id="2.150.10.10">
    <property type="entry name" value="Serralysin-like metalloprotease, C-terminal"/>
    <property type="match status" value="3"/>
</dbReference>
<evidence type="ECO:0000313" key="3">
    <source>
        <dbReference type="EMBL" id="SLN73700.1"/>
    </source>
</evidence>
<comment type="subcellular location">
    <subcellularLocation>
        <location evidence="1">Secreted</location>
    </subcellularLocation>
</comment>
<dbReference type="PANTHER" id="PTHR38340">
    <property type="entry name" value="S-LAYER PROTEIN"/>
    <property type="match status" value="1"/>
</dbReference>
<dbReference type="PANTHER" id="PTHR38340:SF1">
    <property type="entry name" value="S-LAYER PROTEIN"/>
    <property type="match status" value="1"/>
</dbReference>
<dbReference type="InterPro" id="IPR050557">
    <property type="entry name" value="RTX_toxin/Mannuronan_C5-epim"/>
</dbReference>
<gene>
    <name evidence="3" type="primary">cya_2</name>
    <name evidence="3" type="ORF">RUM8411_03903</name>
</gene>
<protein>
    <submittedName>
        <fullName evidence="3">Bifunctional hemolysin/adenylate cyclase</fullName>
    </submittedName>
</protein>
<keyword evidence="4" id="KW-1185">Reference proteome</keyword>
<keyword evidence="2" id="KW-0964">Secreted</keyword>
<dbReference type="SUPFAM" id="SSF51120">
    <property type="entry name" value="beta-Roll"/>
    <property type="match status" value="5"/>
</dbReference>
<dbReference type="InterPro" id="IPR011049">
    <property type="entry name" value="Serralysin-like_metalloprot_C"/>
</dbReference>
<accession>A0A1X7A9M3</accession>
<dbReference type="InterPro" id="IPR018511">
    <property type="entry name" value="Hemolysin-typ_Ca-bd_CS"/>
</dbReference>
<name>A0A1X7A9M3_9RHOB</name>
<evidence type="ECO:0000313" key="4">
    <source>
        <dbReference type="Proteomes" id="UP000193778"/>
    </source>
</evidence>
<organism evidence="3 4">
    <name type="scientific">Ruegeria meonggei</name>
    <dbReference type="NCBI Taxonomy" id="1446476"/>
    <lineage>
        <taxon>Bacteria</taxon>
        <taxon>Pseudomonadati</taxon>
        <taxon>Pseudomonadota</taxon>
        <taxon>Alphaproteobacteria</taxon>
        <taxon>Rhodobacterales</taxon>
        <taxon>Roseobacteraceae</taxon>
        <taxon>Ruegeria</taxon>
    </lineage>
</organism>